<comment type="similarity">
    <text evidence="2">Belongs to the SusD family.</text>
</comment>
<dbReference type="Pfam" id="PF14322">
    <property type="entry name" value="SusD-like_3"/>
    <property type="match status" value="1"/>
</dbReference>
<evidence type="ECO:0000259" key="8">
    <source>
        <dbReference type="Pfam" id="PF14322"/>
    </source>
</evidence>
<evidence type="ECO:0000256" key="5">
    <source>
        <dbReference type="ARBA" id="ARBA00023237"/>
    </source>
</evidence>
<dbReference type="RefSeq" id="WP_202103255.1">
    <property type="nucleotide sequence ID" value="NZ_JAERTY010000006.1"/>
</dbReference>
<evidence type="ECO:0000256" key="6">
    <source>
        <dbReference type="SAM" id="SignalP"/>
    </source>
</evidence>
<dbReference type="InterPro" id="IPR011990">
    <property type="entry name" value="TPR-like_helical_dom_sf"/>
</dbReference>
<evidence type="ECO:0000256" key="2">
    <source>
        <dbReference type="ARBA" id="ARBA00006275"/>
    </source>
</evidence>
<keyword evidence="5" id="KW-0998">Cell outer membrane</keyword>
<dbReference type="SUPFAM" id="SSF48452">
    <property type="entry name" value="TPR-like"/>
    <property type="match status" value="1"/>
</dbReference>
<keyword evidence="10" id="KW-1185">Reference proteome</keyword>
<accession>A0ABS1R458</accession>
<evidence type="ECO:0000313" key="9">
    <source>
        <dbReference type="EMBL" id="MBL1409498.1"/>
    </source>
</evidence>
<evidence type="ECO:0000256" key="3">
    <source>
        <dbReference type="ARBA" id="ARBA00022729"/>
    </source>
</evidence>
<evidence type="ECO:0000256" key="4">
    <source>
        <dbReference type="ARBA" id="ARBA00023136"/>
    </source>
</evidence>
<organism evidence="9 10">
    <name type="scientific">Sphingobacterium faecale</name>
    <dbReference type="NCBI Taxonomy" id="2803775"/>
    <lineage>
        <taxon>Bacteria</taxon>
        <taxon>Pseudomonadati</taxon>
        <taxon>Bacteroidota</taxon>
        <taxon>Sphingobacteriia</taxon>
        <taxon>Sphingobacteriales</taxon>
        <taxon>Sphingobacteriaceae</taxon>
        <taxon>Sphingobacterium</taxon>
    </lineage>
</organism>
<feature type="chain" id="PRO_5045362695" evidence="6">
    <location>
        <begin position="20"/>
        <end position="528"/>
    </location>
</feature>
<dbReference type="InterPro" id="IPR012944">
    <property type="entry name" value="SusD_RagB_dom"/>
</dbReference>
<comment type="caution">
    <text evidence="9">The sequence shown here is derived from an EMBL/GenBank/DDBJ whole genome shotgun (WGS) entry which is preliminary data.</text>
</comment>
<sequence length="528" mass="60657">MKRYIITCIVVACSLAVMSCKKWLDVSSDTEIGSEQQFNDITGFRDAVIGVYIKMAKPNMYGQEMTWRTVEFLSQQYAVIAQAPDVNVPLYAWDSAPLPSKRENIWLATYATIANVNQILRYQEKNRAVFGVYPITDSLIRGEMLGLRAFLHFDMMRLYGKGNLAERPELLDKLTIPYVTTFSRLPTEQKAYRETLAMMKKDVEEAIMYLECDPLSRKRDSQYWNAELANGFISTQALATMMPNRRIRMNYWAAKALYTRILMWEGTKESKAMALEIALEIIGEANSNGLGRGLGAYYTWTNPGAVDGEFFEADLAFVNEQLFTLHVEKFLEIQESAEAKRNWFSSASPGNQYSSVFLTDDRRKTVFESGTNLISVDWRAIKCLFPDGATRSNWTIAKFYNTKDSRASYSKRMPLIRITELYYIAAEALLEQGATYDKDKALALLNKVRNQRNIPVSSNLENSLSDDEIRMEITKEYRKEFIAEGQLFYYYKRLGHRNILGYGKEMTDVEYQMPMPDNEVNNGGLREN</sequence>
<protein>
    <submittedName>
        <fullName evidence="9">RagB/SusD family nutrient uptake outer membrane protein</fullName>
    </submittedName>
</protein>
<keyword evidence="4" id="KW-0472">Membrane</keyword>
<evidence type="ECO:0000313" key="10">
    <source>
        <dbReference type="Proteomes" id="UP000625283"/>
    </source>
</evidence>
<dbReference type="PROSITE" id="PS51257">
    <property type="entry name" value="PROKAR_LIPOPROTEIN"/>
    <property type="match status" value="1"/>
</dbReference>
<feature type="signal peptide" evidence="6">
    <location>
        <begin position="1"/>
        <end position="19"/>
    </location>
</feature>
<name>A0ABS1R458_9SPHI</name>
<evidence type="ECO:0000256" key="1">
    <source>
        <dbReference type="ARBA" id="ARBA00004442"/>
    </source>
</evidence>
<feature type="domain" description="RagB/SusD" evidence="7">
    <location>
        <begin position="388"/>
        <end position="512"/>
    </location>
</feature>
<proteinExistence type="inferred from homology"/>
<reference evidence="9 10" key="1">
    <citation type="submission" date="2021-01" db="EMBL/GenBank/DDBJ databases">
        <title>C459-1 draft genome sequence.</title>
        <authorList>
            <person name="Zhang X.-F."/>
        </authorList>
    </citation>
    <scope>NUCLEOTIDE SEQUENCE [LARGE SCALE GENOMIC DNA]</scope>
    <source>
        <strain evidence="10">C459-1</strain>
    </source>
</reference>
<gene>
    <name evidence="9" type="ORF">JKG61_12110</name>
</gene>
<evidence type="ECO:0000259" key="7">
    <source>
        <dbReference type="Pfam" id="PF07980"/>
    </source>
</evidence>
<dbReference type="Pfam" id="PF07980">
    <property type="entry name" value="SusD_RagB"/>
    <property type="match status" value="1"/>
</dbReference>
<dbReference type="Proteomes" id="UP000625283">
    <property type="component" value="Unassembled WGS sequence"/>
</dbReference>
<comment type="subcellular location">
    <subcellularLocation>
        <location evidence="1">Cell outer membrane</location>
    </subcellularLocation>
</comment>
<dbReference type="EMBL" id="JAERTY010000006">
    <property type="protein sequence ID" value="MBL1409498.1"/>
    <property type="molecule type" value="Genomic_DNA"/>
</dbReference>
<feature type="domain" description="SusD-like N-terminal" evidence="8">
    <location>
        <begin position="22"/>
        <end position="210"/>
    </location>
</feature>
<dbReference type="InterPro" id="IPR033985">
    <property type="entry name" value="SusD-like_N"/>
</dbReference>
<keyword evidence="3 6" id="KW-0732">Signal</keyword>
<dbReference type="Gene3D" id="1.25.40.390">
    <property type="match status" value="1"/>
</dbReference>